<sequence length="72" mass="8198">MNKNVLAIFAGAAGAAAGWAVKYKKEKRSSLEENKPLLERLKQAERMLYEAGRQRDEQLKQIKSEINHKVSQ</sequence>
<dbReference type="Proteomes" id="UP001597451">
    <property type="component" value="Unassembled WGS sequence"/>
</dbReference>
<evidence type="ECO:0000313" key="1">
    <source>
        <dbReference type="EMBL" id="MFD2627659.1"/>
    </source>
</evidence>
<protein>
    <recommendedName>
        <fullName evidence="3">YtxH domain-containing protein</fullName>
    </recommendedName>
</protein>
<gene>
    <name evidence="1" type="ORF">ACFSUN_02495</name>
</gene>
<organism evidence="1 2">
    <name type="scientific">Oceanobacillus kapialis</name>
    <dbReference type="NCBI Taxonomy" id="481353"/>
    <lineage>
        <taxon>Bacteria</taxon>
        <taxon>Bacillati</taxon>
        <taxon>Bacillota</taxon>
        <taxon>Bacilli</taxon>
        <taxon>Bacillales</taxon>
        <taxon>Bacillaceae</taxon>
        <taxon>Oceanobacillus</taxon>
    </lineage>
</organism>
<accession>A0ABW5PWA9</accession>
<comment type="caution">
    <text evidence="1">The sequence shown here is derived from an EMBL/GenBank/DDBJ whole genome shotgun (WGS) entry which is preliminary data.</text>
</comment>
<reference evidence="2" key="1">
    <citation type="journal article" date="2019" name="Int. J. Syst. Evol. Microbiol.">
        <title>The Global Catalogue of Microorganisms (GCM) 10K type strain sequencing project: providing services to taxonomists for standard genome sequencing and annotation.</title>
        <authorList>
            <consortium name="The Broad Institute Genomics Platform"/>
            <consortium name="The Broad Institute Genome Sequencing Center for Infectious Disease"/>
            <person name="Wu L."/>
            <person name="Ma J."/>
        </authorList>
    </citation>
    <scope>NUCLEOTIDE SEQUENCE [LARGE SCALE GENOMIC DNA]</scope>
    <source>
        <strain evidence="2">TISTR 1858</strain>
    </source>
</reference>
<proteinExistence type="predicted"/>
<evidence type="ECO:0008006" key="3">
    <source>
        <dbReference type="Google" id="ProtNLM"/>
    </source>
</evidence>
<keyword evidence="2" id="KW-1185">Reference proteome</keyword>
<evidence type="ECO:0000313" key="2">
    <source>
        <dbReference type="Proteomes" id="UP001597451"/>
    </source>
</evidence>
<dbReference type="RefSeq" id="WP_379560317.1">
    <property type="nucleotide sequence ID" value="NZ_JBHUMX010000005.1"/>
</dbReference>
<name>A0ABW5PWA9_9BACI</name>
<dbReference type="EMBL" id="JBHUMX010000005">
    <property type="protein sequence ID" value="MFD2627659.1"/>
    <property type="molecule type" value="Genomic_DNA"/>
</dbReference>